<dbReference type="InterPro" id="IPR000524">
    <property type="entry name" value="Tscrpt_reg_HTH_GntR"/>
</dbReference>
<dbReference type="RefSeq" id="WP_302711862.1">
    <property type="nucleotide sequence ID" value="NZ_JAULRT010000035.1"/>
</dbReference>
<dbReference type="InterPro" id="IPR036390">
    <property type="entry name" value="WH_DNA-bd_sf"/>
</dbReference>
<keyword evidence="1" id="KW-0805">Transcription regulation</keyword>
<dbReference type="CDD" id="cd07377">
    <property type="entry name" value="WHTH_GntR"/>
    <property type="match status" value="1"/>
</dbReference>
<organism evidence="5 6">
    <name type="scientific">Gilvimarinus algae</name>
    <dbReference type="NCBI Taxonomy" id="3058037"/>
    <lineage>
        <taxon>Bacteria</taxon>
        <taxon>Pseudomonadati</taxon>
        <taxon>Pseudomonadota</taxon>
        <taxon>Gammaproteobacteria</taxon>
        <taxon>Cellvibrionales</taxon>
        <taxon>Cellvibrionaceae</taxon>
        <taxon>Gilvimarinus</taxon>
    </lineage>
</organism>
<dbReference type="Gene3D" id="1.10.10.10">
    <property type="entry name" value="Winged helix-like DNA-binding domain superfamily/Winged helix DNA-binding domain"/>
    <property type="match status" value="1"/>
</dbReference>
<evidence type="ECO:0000313" key="5">
    <source>
        <dbReference type="EMBL" id="MDO3381721.1"/>
    </source>
</evidence>
<evidence type="ECO:0000256" key="3">
    <source>
        <dbReference type="ARBA" id="ARBA00023163"/>
    </source>
</evidence>
<dbReference type="SMART" id="SM00895">
    <property type="entry name" value="FCD"/>
    <property type="match status" value="1"/>
</dbReference>
<sequence length="247" mass="27073">MTTFDGNRNLTHQVTYELGRAIVQGKYKVGDHFPTEAQMCQHYRISRSVVREAVKMLTAKGLISSRPRQGIRVLPPSAWNVFDVDVLQWTLTGRPSLELLREFNELRSTVEPEAAALAARHQSPEAIEAIGRALERVRLAGQGEDDPLEANIEFHTSILLASNNRFFIQLRNFIQTALRVSTACSSQLLDAVVGRYGDHKSIFDAISEGDARAAQSGMSALLGESCRQVAGIVELRAANSAGLAAIS</sequence>
<dbReference type="EMBL" id="JAULRT010000035">
    <property type="protein sequence ID" value="MDO3381721.1"/>
    <property type="molecule type" value="Genomic_DNA"/>
</dbReference>
<evidence type="ECO:0000259" key="4">
    <source>
        <dbReference type="PROSITE" id="PS50949"/>
    </source>
</evidence>
<keyword evidence="2" id="KW-0238">DNA-binding</keyword>
<protein>
    <submittedName>
        <fullName evidence="5">FadR/GntR family transcriptional regulator</fullName>
    </submittedName>
</protein>
<dbReference type="InterPro" id="IPR008920">
    <property type="entry name" value="TF_FadR/GntR_C"/>
</dbReference>
<comment type="caution">
    <text evidence="5">The sequence shown here is derived from an EMBL/GenBank/DDBJ whole genome shotgun (WGS) entry which is preliminary data.</text>
</comment>
<evidence type="ECO:0000256" key="1">
    <source>
        <dbReference type="ARBA" id="ARBA00023015"/>
    </source>
</evidence>
<feature type="domain" description="HTH gntR-type" evidence="4">
    <location>
        <begin position="8"/>
        <end position="76"/>
    </location>
</feature>
<dbReference type="InterPro" id="IPR011711">
    <property type="entry name" value="GntR_C"/>
</dbReference>
<accession>A0ABT8TC85</accession>
<dbReference type="Pfam" id="PF07729">
    <property type="entry name" value="FCD"/>
    <property type="match status" value="1"/>
</dbReference>
<dbReference type="PANTHER" id="PTHR43537">
    <property type="entry name" value="TRANSCRIPTIONAL REGULATOR, GNTR FAMILY"/>
    <property type="match status" value="1"/>
</dbReference>
<evidence type="ECO:0000256" key="2">
    <source>
        <dbReference type="ARBA" id="ARBA00023125"/>
    </source>
</evidence>
<dbReference type="PRINTS" id="PR00035">
    <property type="entry name" value="HTHGNTR"/>
</dbReference>
<dbReference type="PROSITE" id="PS50949">
    <property type="entry name" value="HTH_GNTR"/>
    <property type="match status" value="1"/>
</dbReference>
<keyword evidence="3" id="KW-0804">Transcription</keyword>
<dbReference type="InterPro" id="IPR036388">
    <property type="entry name" value="WH-like_DNA-bd_sf"/>
</dbReference>
<gene>
    <name evidence="5" type="ORF">QWI16_06000</name>
</gene>
<dbReference type="Gene3D" id="1.20.120.530">
    <property type="entry name" value="GntR ligand-binding domain-like"/>
    <property type="match status" value="1"/>
</dbReference>
<dbReference type="SUPFAM" id="SSF46785">
    <property type="entry name" value="Winged helix' DNA-binding domain"/>
    <property type="match status" value="1"/>
</dbReference>
<name>A0ABT8TC85_9GAMM</name>
<dbReference type="Proteomes" id="UP001168380">
    <property type="component" value="Unassembled WGS sequence"/>
</dbReference>
<dbReference type="Pfam" id="PF00392">
    <property type="entry name" value="GntR"/>
    <property type="match status" value="1"/>
</dbReference>
<dbReference type="SUPFAM" id="SSF48008">
    <property type="entry name" value="GntR ligand-binding domain-like"/>
    <property type="match status" value="1"/>
</dbReference>
<reference evidence="5" key="1">
    <citation type="submission" date="2023-07" db="EMBL/GenBank/DDBJ databases">
        <title>Gilvimarinus algae sp. nov., isolated from the surface of Kelp.</title>
        <authorList>
            <person name="Sun Y.Y."/>
            <person name="Gong Y."/>
            <person name="Du Z.J."/>
        </authorList>
    </citation>
    <scope>NUCLEOTIDE SEQUENCE</scope>
    <source>
        <strain evidence="5">SDUM040014</strain>
    </source>
</reference>
<dbReference type="PANTHER" id="PTHR43537:SF44">
    <property type="entry name" value="GNTR FAMILY REGULATORY PROTEIN"/>
    <property type="match status" value="1"/>
</dbReference>
<keyword evidence="6" id="KW-1185">Reference proteome</keyword>
<dbReference type="SMART" id="SM00345">
    <property type="entry name" value="HTH_GNTR"/>
    <property type="match status" value="1"/>
</dbReference>
<evidence type="ECO:0000313" key="6">
    <source>
        <dbReference type="Proteomes" id="UP001168380"/>
    </source>
</evidence>
<proteinExistence type="predicted"/>